<comment type="caution">
    <text evidence="2">The sequence shown here is derived from an EMBL/GenBank/DDBJ whole genome shotgun (WGS) entry which is preliminary data.</text>
</comment>
<dbReference type="PROSITE" id="PS51819">
    <property type="entry name" value="VOC"/>
    <property type="match status" value="1"/>
</dbReference>
<dbReference type="EMBL" id="JBEPSD010000002">
    <property type="protein sequence ID" value="MET4570252.1"/>
    <property type="molecule type" value="Genomic_DNA"/>
</dbReference>
<keyword evidence="2" id="KW-0456">Lyase</keyword>
<dbReference type="PANTHER" id="PTHR36503:SF2">
    <property type="entry name" value="BLR2408 PROTEIN"/>
    <property type="match status" value="1"/>
</dbReference>
<feature type="domain" description="VOC" evidence="1">
    <location>
        <begin position="3"/>
        <end position="127"/>
    </location>
</feature>
<gene>
    <name evidence="2" type="ORF">ABIE04_002613</name>
</gene>
<dbReference type="PANTHER" id="PTHR36503">
    <property type="entry name" value="BLR2520 PROTEIN"/>
    <property type="match status" value="1"/>
</dbReference>
<name>A0ABV2PZ82_9GAMM</name>
<organism evidence="2 3">
    <name type="scientific">Rhodanobacter soli</name>
    <dbReference type="NCBI Taxonomy" id="590609"/>
    <lineage>
        <taxon>Bacteria</taxon>
        <taxon>Pseudomonadati</taxon>
        <taxon>Pseudomonadota</taxon>
        <taxon>Gammaproteobacteria</taxon>
        <taxon>Lysobacterales</taxon>
        <taxon>Rhodanobacteraceae</taxon>
        <taxon>Rhodanobacter</taxon>
    </lineage>
</organism>
<evidence type="ECO:0000313" key="2">
    <source>
        <dbReference type="EMBL" id="MET4570252.1"/>
    </source>
</evidence>
<evidence type="ECO:0000313" key="3">
    <source>
        <dbReference type="Proteomes" id="UP001549251"/>
    </source>
</evidence>
<evidence type="ECO:0000259" key="1">
    <source>
        <dbReference type="PROSITE" id="PS51819"/>
    </source>
</evidence>
<dbReference type="InterPro" id="IPR004360">
    <property type="entry name" value="Glyas_Fos-R_dOase_dom"/>
</dbReference>
<dbReference type="GO" id="GO:0016829">
    <property type="term" value="F:lyase activity"/>
    <property type="evidence" value="ECO:0007669"/>
    <property type="project" value="UniProtKB-KW"/>
</dbReference>
<protein>
    <submittedName>
        <fullName evidence="2">Lactoylglutathione lyase</fullName>
    </submittedName>
</protein>
<dbReference type="InterPro" id="IPR029068">
    <property type="entry name" value="Glyas_Bleomycin-R_OHBP_Dase"/>
</dbReference>
<accession>A0ABV2PZ82</accession>
<dbReference type="Pfam" id="PF00903">
    <property type="entry name" value="Glyoxalase"/>
    <property type="match status" value="1"/>
</dbReference>
<sequence length="141" mass="15478">MPRMIFVNLPVGHLDASIHFYKSIGFENNAQFSDETAACMVWSEAIHVMLLTHAKWRTFTDRPIPPAGSSEVMLAISLIEREAVDAMSDTAAANGGTVDINPVQDLGFMYSRSLADPDGHVWEAFWMDPAAIPSGDQPGRE</sequence>
<keyword evidence="3" id="KW-1185">Reference proteome</keyword>
<dbReference type="Gene3D" id="3.10.180.10">
    <property type="entry name" value="2,3-Dihydroxybiphenyl 1,2-Dioxygenase, domain 1"/>
    <property type="match status" value="1"/>
</dbReference>
<dbReference type="Proteomes" id="UP001549251">
    <property type="component" value="Unassembled WGS sequence"/>
</dbReference>
<proteinExistence type="predicted"/>
<reference evidence="2 3" key="1">
    <citation type="submission" date="2024-06" db="EMBL/GenBank/DDBJ databases">
        <title>Sorghum-associated microbial communities from plants grown in Nebraska, USA.</title>
        <authorList>
            <person name="Schachtman D."/>
        </authorList>
    </citation>
    <scope>NUCLEOTIDE SEQUENCE [LARGE SCALE GENOMIC DNA]</scope>
    <source>
        <strain evidence="2 3">1757</strain>
    </source>
</reference>
<dbReference type="InterPro" id="IPR037523">
    <property type="entry name" value="VOC_core"/>
</dbReference>
<dbReference type="SUPFAM" id="SSF54593">
    <property type="entry name" value="Glyoxalase/Bleomycin resistance protein/Dihydroxybiphenyl dioxygenase"/>
    <property type="match status" value="1"/>
</dbReference>